<reference evidence="7 8" key="1">
    <citation type="submission" date="2023-06" db="EMBL/GenBank/DDBJ databases">
        <title>Sporosarcina sp. nov., isolated from Korean traditional fermented seafood 'Jeotgal'.</title>
        <authorList>
            <person name="Yang A.I."/>
            <person name="Shin N.-R."/>
        </authorList>
    </citation>
    <scope>NUCLEOTIDE SEQUENCE [LARGE SCALE GENOMIC DNA]</scope>
    <source>
        <strain evidence="7 8">KCTC13119</strain>
    </source>
</reference>
<accession>A0ABU4G546</accession>
<dbReference type="EMBL" id="JAUBDI010000002">
    <property type="protein sequence ID" value="MDW0112100.1"/>
    <property type="molecule type" value="Genomic_DNA"/>
</dbReference>
<keyword evidence="5" id="KW-0170">Cobalt</keyword>
<comment type="cofactor">
    <cofactor evidence="1">
        <name>adenosylcob(III)alamin</name>
        <dbReference type="ChEBI" id="CHEBI:18408"/>
    </cofactor>
</comment>
<evidence type="ECO:0000256" key="4">
    <source>
        <dbReference type="ARBA" id="ARBA00023235"/>
    </source>
</evidence>
<dbReference type="Pfam" id="PF01642">
    <property type="entry name" value="MM_CoA_mutase"/>
    <property type="match status" value="1"/>
</dbReference>
<protein>
    <submittedName>
        <fullName evidence="7">Methylmalonyl-CoA mutase family protein</fullName>
    </submittedName>
</protein>
<evidence type="ECO:0000256" key="5">
    <source>
        <dbReference type="ARBA" id="ARBA00023285"/>
    </source>
</evidence>
<evidence type="ECO:0000313" key="7">
    <source>
        <dbReference type="EMBL" id="MDW0112100.1"/>
    </source>
</evidence>
<dbReference type="PANTHER" id="PTHR48101">
    <property type="entry name" value="METHYLMALONYL-COA MUTASE, MITOCHONDRIAL-RELATED"/>
    <property type="match status" value="1"/>
</dbReference>
<organism evidence="7 8">
    <name type="scientific">Sporosarcina saromensis</name>
    <dbReference type="NCBI Taxonomy" id="359365"/>
    <lineage>
        <taxon>Bacteria</taxon>
        <taxon>Bacillati</taxon>
        <taxon>Bacillota</taxon>
        <taxon>Bacilli</taxon>
        <taxon>Bacillales</taxon>
        <taxon>Caryophanaceae</taxon>
        <taxon>Sporosarcina</taxon>
    </lineage>
</organism>
<evidence type="ECO:0000313" key="8">
    <source>
        <dbReference type="Proteomes" id="UP001282284"/>
    </source>
</evidence>
<dbReference type="Proteomes" id="UP001282284">
    <property type="component" value="Unassembled WGS sequence"/>
</dbReference>
<evidence type="ECO:0000256" key="2">
    <source>
        <dbReference type="ARBA" id="ARBA00008465"/>
    </source>
</evidence>
<dbReference type="Gene3D" id="3.20.20.240">
    <property type="entry name" value="Methylmalonyl-CoA mutase"/>
    <property type="match status" value="1"/>
</dbReference>
<dbReference type="Gene3D" id="3.40.50.280">
    <property type="entry name" value="Cobalamin-binding domain"/>
    <property type="match status" value="1"/>
</dbReference>
<feature type="domain" description="Methylmalonyl-CoA mutase alpha/beta chain catalytic" evidence="6">
    <location>
        <begin position="148"/>
        <end position="398"/>
    </location>
</feature>
<gene>
    <name evidence="7" type="ORF">QT711_02810</name>
</gene>
<evidence type="ECO:0000256" key="3">
    <source>
        <dbReference type="ARBA" id="ARBA00022628"/>
    </source>
</evidence>
<dbReference type="SUPFAM" id="SSF52242">
    <property type="entry name" value="Cobalamin (vitamin B12)-binding domain"/>
    <property type="match status" value="1"/>
</dbReference>
<dbReference type="SUPFAM" id="SSF51703">
    <property type="entry name" value="Cobalamin (vitamin B12)-dependent enzymes"/>
    <property type="match status" value="1"/>
</dbReference>
<evidence type="ECO:0000259" key="6">
    <source>
        <dbReference type="Pfam" id="PF01642"/>
    </source>
</evidence>
<comment type="caution">
    <text evidence="7">The sequence shown here is derived from an EMBL/GenBank/DDBJ whole genome shotgun (WGS) entry which is preliminary data.</text>
</comment>
<dbReference type="RefSeq" id="WP_317941996.1">
    <property type="nucleotide sequence ID" value="NZ_JAUBDI010000002.1"/>
</dbReference>
<sequence length="556" mass="63027">MSIEHMKNTSFDKVDFQQWKDLTEQSLKGKPYETLLTKTFEGIELQPLYIGETPTNNASHIQQMKGESGWTIAQQTIAKDGATFIQQLRHSLERGNEAIVYDGMLKIDWTATDLDELSSYFSDYPVIFLNIDKSDPVLEAFDRVPHEVRSSVNGIVDCHDWTAPVGYDNLRTIGVDTWNIHHQGADAVTELAFTLAEASQLVTQSTSFEAFSNQFFVRFAVDTHFFMEIAKLRAFRLLWKAFSTAFEQTEVPEIPVMAVTSVRSYSKLDPYVNLLRAGNETFAAILGGADIITTHPHTVLTEPDASSIRYARNIQLVLKEETHVDKVIDPAGGSYFIEQLTNELVEKAWALFLQLEQEEDINQFIDRRLAGICQERQGEVAKGKKALIGTNAYAELTDTNFHDWEGIEAFQRLAIPFENMRKQFSVQQPKTVILTFGLLKEFKPRADFVTSYLFAGGVKTTWSPAFQRVEEAIEWMQHEQPEYIVVCAQDDQLHAVMDELLERIPANCLVDVAGKVDEPSAQRWKEKGLNGFLLNGQDKIAKLQSIYSAWKGVDDK</sequence>
<keyword evidence="8" id="KW-1185">Reference proteome</keyword>
<name>A0ABU4G546_9BACL</name>
<dbReference type="InterPro" id="IPR016176">
    <property type="entry name" value="Cbl-dep_enz_cat"/>
</dbReference>
<evidence type="ECO:0000256" key="1">
    <source>
        <dbReference type="ARBA" id="ARBA00001922"/>
    </source>
</evidence>
<comment type="similarity">
    <text evidence="2">Belongs to the methylmalonyl-CoA mutase family.</text>
</comment>
<keyword evidence="3" id="KW-0846">Cobalamin</keyword>
<keyword evidence="4" id="KW-0413">Isomerase</keyword>
<proteinExistence type="inferred from homology"/>
<dbReference type="InterPro" id="IPR006099">
    <property type="entry name" value="MeMalonylCoA_mutase_a/b_cat"/>
</dbReference>
<dbReference type="PANTHER" id="PTHR48101:SF1">
    <property type="entry name" value="METHYLMALONYL-COA MUTASE, LARGE SUBUNIT"/>
    <property type="match status" value="1"/>
</dbReference>
<dbReference type="InterPro" id="IPR036724">
    <property type="entry name" value="Cobalamin-bd_sf"/>
</dbReference>